<dbReference type="GO" id="GO:0008270">
    <property type="term" value="F:zinc ion binding"/>
    <property type="evidence" value="ECO:0007669"/>
    <property type="project" value="InterPro"/>
</dbReference>
<proteinExistence type="predicted"/>
<feature type="domain" description="Xylanolytic transcriptional activator regulatory" evidence="8">
    <location>
        <begin position="284"/>
        <end position="358"/>
    </location>
</feature>
<gene>
    <name evidence="9" type="ORF">NA57DRAFT_50502</name>
</gene>
<organism evidence="9 10">
    <name type="scientific">Rhizodiscina lignyota</name>
    <dbReference type="NCBI Taxonomy" id="1504668"/>
    <lineage>
        <taxon>Eukaryota</taxon>
        <taxon>Fungi</taxon>
        <taxon>Dikarya</taxon>
        <taxon>Ascomycota</taxon>
        <taxon>Pezizomycotina</taxon>
        <taxon>Dothideomycetes</taxon>
        <taxon>Pleosporomycetidae</taxon>
        <taxon>Aulographales</taxon>
        <taxon>Rhizodiscinaceae</taxon>
        <taxon>Rhizodiscina</taxon>
    </lineage>
</organism>
<protein>
    <recommendedName>
        <fullName evidence="8">Xylanolytic transcriptional activator regulatory domain-containing protein</fullName>
    </recommendedName>
</protein>
<evidence type="ECO:0000256" key="7">
    <source>
        <dbReference type="SAM" id="MobiDB-lite"/>
    </source>
</evidence>
<accession>A0A9P4MFK9</accession>
<dbReference type="GO" id="GO:0003677">
    <property type="term" value="F:DNA binding"/>
    <property type="evidence" value="ECO:0007669"/>
    <property type="project" value="UniProtKB-KW"/>
</dbReference>
<dbReference type="InterPro" id="IPR007219">
    <property type="entry name" value="XnlR_reg_dom"/>
</dbReference>
<keyword evidence="2" id="KW-0862">Zinc</keyword>
<keyword evidence="4" id="KW-0238">DNA-binding</keyword>
<feature type="region of interest" description="Disordered" evidence="7">
    <location>
        <begin position="62"/>
        <end position="109"/>
    </location>
</feature>
<dbReference type="InterPro" id="IPR051615">
    <property type="entry name" value="Transcr_Regulatory_Elem"/>
</dbReference>
<keyword evidence="6" id="KW-0539">Nucleus</keyword>
<dbReference type="PANTHER" id="PTHR31313:SF85">
    <property type="entry name" value="ZN(II)2CYS6 TRANSCRIPTION FACTOR (EUROFUNG)"/>
    <property type="match status" value="1"/>
</dbReference>
<evidence type="ECO:0000256" key="1">
    <source>
        <dbReference type="ARBA" id="ARBA00022723"/>
    </source>
</evidence>
<name>A0A9P4MFK9_9PEZI</name>
<evidence type="ECO:0000313" key="10">
    <source>
        <dbReference type="Proteomes" id="UP000799772"/>
    </source>
</evidence>
<dbReference type="GO" id="GO:0006351">
    <property type="term" value="P:DNA-templated transcription"/>
    <property type="evidence" value="ECO:0007669"/>
    <property type="project" value="InterPro"/>
</dbReference>
<dbReference type="EMBL" id="ML978121">
    <property type="protein sequence ID" value="KAF2103629.1"/>
    <property type="molecule type" value="Genomic_DNA"/>
</dbReference>
<dbReference type="Pfam" id="PF04082">
    <property type="entry name" value="Fungal_trans"/>
    <property type="match status" value="1"/>
</dbReference>
<dbReference type="Proteomes" id="UP000799772">
    <property type="component" value="Unassembled WGS sequence"/>
</dbReference>
<keyword evidence="10" id="KW-1185">Reference proteome</keyword>
<comment type="caution">
    <text evidence="9">The sequence shown here is derived from an EMBL/GenBank/DDBJ whole genome shotgun (WGS) entry which is preliminary data.</text>
</comment>
<dbReference type="AlphaFoldDB" id="A0A9P4MFK9"/>
<sequence>MRRWLSGLPTVPRSRRKLHLHQRTSRPSVAFAVSLQNELTAYKERFRQLRICEENERDALLDEPIVADSRGSGRAVPSSQQASNEPPQSAAHSVSHVVDRSEPLDETSVDENGSVCFYGRTSLYHIDAPVSPGDKLESEPSSNGSLTHKSTTLALFMSSLDPSILGQLLDSYWRWPHHLHCVLSKKIFLRASHSDLCPKMLLLTGAGDLYTDGPHASAFLLSTILTQAARWSTRPNADDLGAHFAAKSLQFLLEEVDSGSSISTVQGLLILSARESACGRTSQGWLYSGMAFRMMRDLGMHIPLKRLGPLARQFSDEDLRLRQQVFWACYCWDKTISVCLGRSPMIVDHIDPLEVGGLLDGKDADDEVRMHHATS</sequence>
<evidence type="ECO:0000256" key="2">
    <source>
        <dbReference type="ARBA" id="ARBA00022833"/>
    </source>
</evidence>
<dbReference type="PANTHER" id="PTHR31313">
    <property type="entry name" value="TY1 ENHANCER ACTIVATOR"/>
    <property type="match status" value="1"/>
</dbReference>
<keyword evidence="1" id="KW-0479">Metal-binding</keyword>
<dbReference type="CDD" id="cd12148">
    <property type="entry name" value="fungal_TF_MHR"/>
    <property type="match status" value="1"/>
</dbReference>
<dbReference type="OrthoDB" id="4161332at2759"/>
<evidence type="ECO:0000313" key="9">
    <source>
        <dbReference type="EMBL" id="KAF2103629.1"/>
    </source>
</evidence>
<feature type="compositionally biased region" description="Polar residues" evidence="7">
    <location>
        <begin position="77"/>
        <end position="92"/>
    </location>
</feature>
<keyword evidence="5" id="KW-0804">Transcription</keyword>
<evidence type="ECO:0000256" key="5">
    <source>
        <dbReference type="ARBA" id="ARBA00023163"/>
    </source>
</evidence>
<keyword evidence="3" id="KW-0805">Transcription regulation</keyword>
<reference evidence="9" key="1">
    <citation type="journal article" date="2020" name="Stud. Mycol.">
        <title>101 Dothideomycetes genomes: a test case for predicting lifestyles and emergence of pathogens.</title>
        <authorList>
            <person name="Haridas S."/>
            <person name="Albert R."/>
            <person name="Binder M."/>
            <person name="Bloem J."/>
            <person name="Labutti K."/>
            <person name="Salamov A."/>
            <person name="Andreopoulos B."/>
            <person name="Baker S."/>
            <person name="Barry K."/>
            <person name="Bills G."/>
            <person name="Bluhm B."/>
            <person name="Cannon C."/>
            <person name="Castanera R."/>
            <person name="Culley D."/>
            <person name="Daum C."/>
            <person name="Ezra D."/>
            <person name="Gonzalez J."/>
            <person name="Henrissat B."/>
            <person name="Kuo A."/>
            <person name="Liang C."/>
            <person name="Lipzen A."/>
            <person name="Lutzoni F."/>
            <person name="Magnuson J."/>
            <person name="Mondo S."/>
            <person name="Nolan M."/>
            <person name="Ohm R."/>
            <person name="Pangilinan J."/>
            <person name="Park H.-J."/>
            <person name="Ramirez L."/>
            <person name="Alfaro M."/>
            <person name="Sun H."/>
            <person name="Tritt A."/>
            <person name="Yoshinaga Y."/>
            <person name="Zwiers L.-H."/>
            <person name="Turgeon B."/>
            <person name="Goodwin S."/>
            <person name="Spatafora J."/>
            <person name="Crous P."/>
            <person name="Grigoriev I."/>
        </authorList>
    </citation>
    <scope>NUCLEOTIDE SEQUENCE</scope>
    <source>
        <strain evidence="9">CBS 133067</strain>
    </source>
</reference>
<evidence type="ECO:0000256" key="6">
    <source>
        <dbReference type="ARBA" id="ARBA00023242"/>
    </source>
</evidence>
<evidence type="ECO:0000256" key="4">
    <source>
        <dbReference type="ARBA" id="ARBA00023125"/>
    </source>
</evidence>
<evidence type="ECO:0000259" key="8">
    <source>
        <dbReference type="SMART" id="SM00906"/>
    </source>
</evidence>
<evidence type="ECO:0000256" key="3">
    <source>
        <dbReference type="ARBA" id="ARBA00023015"/>
    </source>
</evidence>
<dbReference type="SMART" id="SM00906">
    <property type="entry name" value="Fungal_trans"/>
    <property type="match status" value="1"/>
</dbReference>